<evidence type="ECO:0000313" key="1">
    <source>
        <dbReference type="EMBL" id="QCX37347.1"/>
    </source>
</evidence>
<dbReference type="AlphaFoldDB" id="A0A5B7TQY0"/>
<protein>
    <submittedName>
        <fullName evidence="1">Uncharacterized protein</fullName>
    </submittedName>
</protein>
<sequence length="85" mass="10063">MKIQFYTIMFFVFFVSCTEKKKSKQEDSRNVEHITTDDKIIGDFDREKYPILQNAILLKLDGKFNDAIIEFKKAEAEYGKMIPIF</sequence>
<dbReference type="EMBL" id="CP040749">
    <property type="protein sequence ID" value="QCX37347.1"/>
    <property type="molecule type" value="Genomic_DNA"/>
</dbReference>
<evidence type="ECO:0000313" key="2">
    <source>
        <dbReference type="Proteomes" id="UP000306229"/>
    </source>
</evidence>
<proteinExistence type="predicted"/>
<dbReference type="PROSITE" id="PS51257">
    <property type="entry name" value="PROKAR_LIPOPROTEIN"/>
    <property type="match status" value="1"/>
</dbReference>
<keyword evidence="2" id="KW-1185">Reference proteome</keyword>
<dbReference type="KEGG" id="fbe:FF125_02425"/>
<gene>
    <name evidence="1" type="ORF">FF125_02425</name>
</gene>
<reference evidence="1 2" key="1">
    <citation type="submission" date="2019-05" db="EMBL/GenBank/DDBJ databases">
        <title>Algicella ahnfeltiae gen. nov., sp. nov., a novel marine bacterium of the family Flavobacteriaceae isolated from a red alga.</title>
        <authorList>
            <person name="Nedashkovskaya O.I."/>
            <person name="Kukhlevskiy A.D."/>
            <person name="Kim S.-G."/>
            <person name="Zhukova N.V."/>
            <person name="Mikhailov V.V."/>
        </authorList>
    </citation>
    <scope>NUCLEOTIDE SEQUENCE [LARGE SCALE GENOMIC DNA]</scope>
    <source>
        <strain evidence="1 2">10Alg115</strain>
    </source>
</reference>
<organism evidence="1 2">
    <name type="scientific">Aureibaculum algae</name>
    <dbReference type="NCBI Taxonomy" id="2584122"/>
    <lineage>
        <taxon>Bacteria</taxon>
        <taxon>Pseudomonadati</taxon>
        <taxon>Bacteroidota</taxon>
        <taxon>Flavobacteriia</taxon>
        <taxon>Flavobacteriales</taxon>
        <taxon>Flavobacteriaceae</taxon>
        <taxon>Aureibaculum</taxon>
    </lineage>
</organism>
<name>A0A5B7TQY0_9FLAO</name>
<dbReference type="RefSeq" id="WP_138948286.1">
    <property type="nucleotide sequence ID" value="NZ_CP040749.1"/>
</dbReference>
<accession>A0A5B7TQY0</accession>
<dbReference type="Proteomes" id="UP000306229">
    <property type="component" value="Chromosome"/>
</dbReference>